<gene>
    <name evidence="2" type="ORF">A7P85_01015</name>
</gene>
<reference evidence="3" key="1">
    <citation type="submission" date="2016-05" db="EMBL/GenBank/DDBJ databases">
        <title>Draft genome of Corynebacterium afermentans subsp. afermentans LCDC 88199T.</title>
        <authorList>
            <person name="Bernier A.-M."/>
            <person name="Bernard K."/>
        </authorList>
    </citation>
    <scope>NUCLEOTIDE SEQUENCE [LARGE SCALE GENOMIC DNA]</scope>
    <source>
        <strain evidence="3">NML01-0328</strain>
    </source>
</reference>
<dbReference type="Proteomes" id="UP000078003">
    <property type="component" value="Unassembled WGS sequence"/>
</dbReference>
<dbReference type="EMBL" id="LXSF01000001">
    <property type="protein sequence ID" value="OAM18291.1"/>
    <property type="molecule type" value="Genomic_DNA"/>
</dbReference>
<comment type="caution">
    <text evidence="2">The sequence shown here is derived from an EMBL/GenBank/DDBJ whole genome shotgun (WGS) entry which is preliminary data.</text>
</comment>
<sequence>MKPQTLLLSLLIAAPFAAAGNLECNPQPVQQGVPTVYRCTYHNGSLAQAYAAMRANQNENHILQLDHPHLPRTLPTRTFTRNSQAHFDYDGDGQNEAYPIKLVINRPGPNRVLVRFFQDSPATPYTRATLFERKGRNVEITISEFAS</sequence>
<evidence type="ECO:0000256" key="1">
    <source>
        <dbReference type="SAM" id="SignalP"/>
    </source>
</evidence>
<keyword evidence="1" id="KW-0732">Signal</keyword>
<accession>A0A1A9RIE3</accession>
<evidence type="ECO:0000313" key="2">
    <source>
        <dbReference type="EMBL" id="OAM18291.1"/>
    </source>
</evidence>
<proteinExistence type="predicted"/>
<evidence type="ECO:0000313" key="3">
    <source>
        <dbReference type="Proteomes" id="UP000078003"/>
    </source>
</evidence>
<protein>
    <submittedName>
        <fullName evidence="2">Uncharacterized protein</fullName>
    </submittedName>
</protein>
<dbReference type="AlphaFoldDB" id="A0A1A9RIE3"/>
<feature type="signal peptide" evidence="1">
    <location>
        <begin position="1"/>
        <end position="19"/>
    </location>
</feature>
<feature type="chain" id="PRO_5008395821" evidence="1">
    <location>
        <begin position="20"/>
        <end position="147"/>
    </location>
</feature>
<dbReference type="RefSeq" id="WP_064083497.1">
    <property type="nucleotide sequence ID" value="NZ_LXSF01000001.1"/>
</dbReference>
<organism evidence="2 3">
    <name type="scientific">Eikenella corrodens</name>
    <dbReference type="NCBI Taxonomy" id="539"/>
    <lineage>
        <taxon>Bacteria</taxon>
        <taxon>Pseudomonadati</taxon>
        <taxon>Pseudomonadota</taxon>
        <taxon>Betaproteobacteria</taxon>
        <taxon>Neisseriales</taxon>
        <taxon>Neisseriaceae</taxon>
        <taxon>Eikenella</taxon>
    </lineage>
</organism>
<name>A0A1A9RIE3_EIKCO</name>